<protein>
    <submittedName>
        <fullName evidence="1">Uncharacterized protein</fullName>
    </submittedName>
</protein>
<sequence length="215" mass="24803">MNAMNRKYISSTSLELGLVTSSILQLSVNKNTVNNEEGLWPYEEEVQNISSESILAKYKYYVKEIIEMTRQTTIRNIISVGMEAELNDILVQSCNQKCNMVIIPNSQNVDFKRIKRNYDKTTVHITSPHQAWESFMGINTLVVVPIFKLSDNTLYMYSYPRRFMGSDVNQYSFNCISLELLPMISNLDYRFSPVAPELCGLSHIEGKYFTCQLNF</sequence>
<proteinExistence type="predicted"/>
<accession>A0A015VPT0</accession>
<evidence type="ECO:0000313" key="1">
    <source>
        <dbReference type="EMBL" id="EXY87853.1"/>
    </source>
</evidence>
<comment type="caution">
    <text evidence="1">The sequence shown here is derived from an EMBL/GenBank/DDBJ whole genome shotgun (WGS) entry which is preliminary data.</text>
</comment>
<name>A0A015VPT0_BACFG</name>
<organism evidence="1 2">
    <name type="scientific">Bacteroides fragilis str. 3998T(B)3</name>
    <dbReference type="NCBI Taxonomy" id="1339316"/>
    <lineage>
        <taxon>Bacteria</taxon>
        <taxon>Pseudomonadati</taxon>
        <taxon>Bacteroidota</taxon>
        <taxon>Bacteroidia</taxon>
        <taxon>Bacteroidales</taxon>
        <taxon>Bacteroidaceae</taxon>
        <taxon>Bacteroides</taxon>
    </lineage>
</organism>
<reference evidence="1 2" key="1">
    <citation type="submission" date="2014-02" db="EMBL/GenBank/DDBJ databases">
        <authorList>
            <person name="Sears C."/>
            <person name="Carroll K."/>
            <person name="Sack B.R."/>
            <person name="Qadri F."/>
            <person name="Myers L.L."/>
            <person name="Chung G.-T."/>
            <person name="Escheverria P."/>
            <person name="Fraser C.M."/>
            <person name="Sadzewicz L."/>
            <person name="Shefchek K.A."/>
            <person name="Tallon L."/>
            <person name="Das S.P."/>
            <person name="Daugherty S."/>
            <person name="Mongodin E.F."/>
        </authorList>
    </citation>
    <scope>NUCLEOTIDE SEQUENCE [LARGE SCALE GENOMIC DNA]</scope>
    <source>
        <strain evidence="2">3998T(B)3</strain>
    </source>
</reference>
<dbReference type="AlphaFoldDB" id="A0A015VPT0"/>
<evidence type="ECO:0000313" key="2">
    <source>
        <dbReference type="Proteomes" id="UP000020773"/>
    </source>
</evidence>
<dbReference type="PATRIC" id="fig|1339316.3.peg.5199"/>
<dbReference type="Proteomes" id="UP000020773">
    <property type="component" value="Unassembled WGS sequence"/>
</dbReference>
<dbReference type="EMBL" id="JGDB01000367">
    <property type="protein sequence ID" value="EXY87853.1"/>
    <property type="molecule type" value="Genomic_DNA"/>
</dbReference>
<gene>
    <name evidence="1" type="ORF">M125_5517</name>
</gene>